<dbReference type="AlphaFoldDB" id="A0A8J2LST7"/>
<dbReference type="EMBL" id="CAJVCH010545971">
    <property type="protein sequence ID" value="CAG7828064.1"/>
    <property type="molecule type" value="Genomic_DNA"/>
</dbReference>
<dbReference type="Proteomes" id="UP000708208">
    <property type="component" value="Unassembled WGS sequence"/>
</dbReference>
<keyword evidence="2" id="KW-1185">Reference proteome</keyword>
<protein>
    <submittedName>
        <fullName evidence="1">Uncharacterized protein</fullName>
    </submittedName>
</protein>
<organism evidence="1 2">
    <name type="scientific">Allacma fusca</name>
    <dbReference type="NCBI Taxonomy" id="39272"/>
    <lineage>
        <taxon>Eukaryota</taxon>
        <taxon>Metazoa</taxon>
        <taxon>Ecdysozoa</taxon>
        <taxon>Arthropoda</taxon>
        <taxon>Hexapoda</taxon>
        <taxon>Collembola</taxon>
        <taxon>Symphypleona</taxon>
        <taxon>Sminthuridae</taxon>
        <taxon>Allacma</taxon>
    </lineage>
</organism>
<gene>
    <name evidence="1" type="ORF">AFUS01_LOCUS38015</name>
</gene>
<evidence type="ECO:0000313" key="1">
    <source>
        <dbReference type="EMBL" id="CAG7828064.1"/>
    </source>
</evidence>
<accession>A0A8J2LST7</accession>
<reference evidence="1" key="1">
    <citation type="submission" date="2021-06" db="EMBL/GenBank/DDBJ databases">
        <authorList>
            <person name="Hodson N. C."/>
            <person name="Mongue J. A."/>
            <person name="Jaron S. K."/>
        </authorList>
    </citation>
    <scope>NUCLEOTIDE SEQUENCE</scope>
</reference>
<proteinExistence type="predicted"/>
<sequence length="93" mass="10437">MKRASDYSISSVSDRHFRRLVTKESESIFRRINQVTTCESDHSQQISVPPTNDSLLIHNGPVDPVDTVNSENINIYNLVPSTETSTDNSSDEI</sequence>
<name>A0A8J2LST7_9HEXA</name>
<evidence type="ECO:0000313" key="2">
    <source>
        <dbReference type="Proteomes" id="UP000708208"/>
    </source>
</evidence>
<comment type="caution">
    <text evidence="1">The sequence shown here is derived from an EMBL/GenBank/DDBJ whole genome shotgun (WGS) entry which is preliminary data.</text>
</comment>